<dbReference type="InterPro" id="IPR002028">
    <property type="entry name" value="Trp_synthase_suA"/>
</dbReference>
<comment type="pathway">
    <text evidence="2">Amino-acid biosynthesis; L-tryptophan biosynthesis; L-tryptophan from chorismate: step 5/5.</text>
</comment>
<dbReference type="CDD" id="cd04724">
    <property type="entry name" value="Tryptophan_synthase_alpha"/>
    <property type="match status" value="1"/>
</dbReference>
<evidence type="ECO:0000313" key="13">
    <source>
        <dbReference type="EMBL" id="CAB4693021.1"/>
    </source>
</evidence>
<dbReference type="InterPro" id="IPR018204">
    <property type="entry name" value="Trp_synthase_alpha_AS"/>
</dbReference>
<dbReference type="NCBIfam" id="TIGR00262">
    <property type="entry name" value="trpA"/>
    <property type="match status" value="1"/>
</dbReference>
<keyword evidence="8" id="KW-0456">Lyase</keyword>
<dbReference type="EMBL" id="CAEZSY010000027">
    <property type="protein sequence ID" value="CAB4550842.1"/>
    <property type="molecule type" value="Genomic_DNA"/>
</dbReference>
<dbReference type="EMBL" id="CAEZXU010000012">
    <property type="protein sequence ID" value="CAB4693021.1"/>
    <property type="molecule type" value="Genomic_DNA"/>
</dbReference>
<dbReference type="PROSITE" id="PS00167">
    <property type="entry name" value="TRP_SYNTHASE_ALPHA"/>
    <property type="match status" value="1"/>
</dbReference>
<evidence type="ECO:0000256" key="6">
    <source>
        <dbReference type="ARBA" id="ARBA00022822"/>
    </source>
</evidence>
<dbReference type="EMBL" id="CAESAM010000092">
    <property type="protein sequence ID" value="CAB4342201.1"/>
    <property type="molecule type" value="Genomic_DNA"/>
</dbReference>
<reference evidence="10" key="1">
    <citation type="submission" date="2020-05" db="EMBL/GenBank/DDBJ databases">
        <authorList>
            <person name="Chiriac C."/>
            <person name="Salcher M."/>
            <person name="Ghai R."/>
            <person name="Kavagutti S V."/>
        </authorList>
    </citation>
    <scope>NUCLEOTIDE SEQUENCE</scope>
</reference>
<dbReference type="HAMAP" id="MF_00131">
    <property type="entry name" value="Trp_synth_alpha"/>
    <property type="match status" value="1"/>
</dbReference>
<dbReference type="PANTHER" id="PTHR43406">
    <property type="entry name" value="TRYPTOPHAN SYNTHASE, ALPHA CHAIN"/>
    <property type="match status" value="1"/>
</dbReference>
<comment type="function">
    <text evidence="1">The alpha subunit is responsible for the aldol cleavage of indoleglycerol phosphate to indole and glyceraldehyde 3-phosphate.</text>
</comment>
<dbReference type="EC" id="4.2.1.20" evidence="4"/>
<comment type="catalytic activity">
    <reaction evidence="9">
        <text>(1S,2R)-1-C-(indol-3-yl)glycerol 3-phosphate + L-serine = D-glyceraldehyde 3-phosphate + L-tryptophan + H2O</text>
        <dbReference type="Rhea" id="RHEA:10532"/>
        <dbReference type="ChEBI" id="CHEBI:15377"/>
        <dbReference type="ChEBI" id="CHEBI:33384"/>
        <dbReference type="ChEBI" id="CHEBI:57912"/>
        <dbReference type="ChEBI" id="CHEBI:58866"/>
        <dbReference type="ChEBI" id="CHEBI:59776"/>
        <dbReference type="EC" id="4.2.1.20"/>
    </reaction>
</comment>
<dbReference type="PANTHER" id="PTHR43406:SF1">
    <property type="entry name" value="TRYPTOPHAN SYNTHASE ALPHA CHAIN, CHLOROPLASTIC"/>
    <property type="match status" value="1"/>
</dbReference>
<organism evidence="10">
    <name type="scientific">freshwater metagenome</name>
    <dbReference type="NCBI Taxonomy" id="449393"/>
    <lineage>
        <taxon>unclassified sequences</taxon>
        <taxon>metagenomes</taxon>
        <taxon>ecological metagenomes</taxon>
    </lineage>
</organism>
<name>A0A6J5ZHV0_9ZZZZ</name>
<evidence type="ECO:0000256" key="5">
    <source>
        <dbReference type="ARBA" id="ARBA00022605"/>
    </source>
</evidence>
<keyword evidence="5" id="KW-0028">Amino-acid biosynthesis</keyword>
<protein>
    <recommendedName>
        <fullName evidence="4">tryptophan synthase</fullName>
        <ecNumber evidence="4">4.2.1.20</ecNumber>
    </recommendedName>
</protein>
<sequence length="267" mass="27870">MSNSLAQLFAKCKSENRAALIGYLPAGFPTQRSAKKIVKAMIAGGVDAIEIGYPYSDPVMDGPVIQAASEQALSNGAGAAEVFELLASSVQLGAPSLVMSYWSPIEKYGIEKFAKAMNDAGGSGVITPDLTIEESAAWKSVCANNKLDRVYVVAPSSSDSRLPLVTEQCSGFIYAASLMGVTGTRDSVSGNASGLVARIRKNSALPVAVGLGVSTKEQAREVAAYADGVIVGSAFIKIIQKHGAGRKGLKKVKELARELSEGVRNVK</sequence>
<dbReference type="FunFam" id="3.20.20.70:FF:000037">
    <property type="entry name" value="Tryptophan synthase alpha chain"/>
    <property type="match status" value="1"/>
</dbReference>
<dbReference type="UniPathway" id="UPA00035">
    <property type="reaction ID" value="UER00044"/>
</dbReference>
<evidence type="ECO:0000313" key="12">
    <source>
        <dbReference type="EMBL" id="CAB4651627.1"/>
    </source>
</evidence>
<evidence type="ECO:0000256" key="8">
    <source>
        <dbReference type="ARBA" id="ARBA00023239"/>
    </source>
</evidence>
<comment type="subunit">
    <text evidence="3">Tetramer of two alpha and two beta chains.</text>
</comment>
<evidence type="ECO:0000256" key="9">
    <source>
        <dbReference type="ARBA" id="ARBA00049047"/>
    </source>
</evidence>
<proteinExistence type="inferred from homology"/>
<dbReference type="InterPro" id="IPR011060">
    <property type="entry name" value="RibuloseP-bd_barrel"/>
</dbReference>
<accession>A0A6J5ZHV0</accession>
<dbReference type="Pfam" id="PF00290">
    <property type="entry name" value="Trp_syntA"/>
    <property type="match status" value="1"/>
</dbReference>
<dbReference type="GO" id="GO:0005829">
    <property type="term" value="C:cytosol"/>
    <property type="evidence" value="ECO:0007669"/>
    <property type="project" value="TreeGrafter"/>
</dbReference>
<dbReference type="AlphaFoldDB" id="A0A6J5ZHV0"/>
<keyword evidence="6" id="KW-0822">Tryptophan biosynthesis</keyword>
<dbReference type="SUPFAM" id="SSF51366">
    <property type="entry name" value="Ribulose-phoshate binding barrel"/>
    <property type="match status" value="1"/>
</dbReference>
<evidence type="ECO:0000256" key="1">
    <source>
        <dbReference type="ARBA" id="ARBA00003365"/>
    </source>
</evidence>
<evidence type="ECO:0000256" key="3">
    <source>
        <dbReference type="ARBA" id="ARBA00011270"/>
    </source>
</evidence>
<evidence type="ECO:0000256" key="4">
    <source>
        <dbReference type="ARBA" id="ARBA00012043"/>
    </source>
</evidence>
<evidence type="ECO:0000313" key="10">
    <source>
        <dbReference type="EMBL" id="CAB4342201.1"/>
    </source>
</evidence>
<dbReference type="Gene3D" id="3.20.20.70">
    <property type="entry name" value="Aldolase class I"/>
    <property type="match status" value="1"/>
</dbReference>
<gene>
    <name evidence="11" type="ORF">UFOPK1509_00303</name>
    <name evidence="12" type="ORF">UFOPK2252_00385</name>
    <name evidence="13" type="ORF">UFOPK2592_00319</name>
    <name evidence="10" type="ORF">UFOPK4171_00854</name>
</gene>
<dbReference type="EMBL" id="CAEZWN010000022">
    <property type="protein sequence ID" value="CAB4651627.1"/>
    <property type="molecule type" value="Genomic_DNA"/>
</dbReference>
<evidence type="ECO:0000313" key="11">
    <source>
        <dbReference type="EMBL" id="CAB4550842.1"/>
    </source>
</evidence>
<evidence type="ECO:0000256" key="2">
    <source>
        <dbReference type="ARBA" id="ARBA00004733"/>
    </source>
</evidence>
<dbReference type="InterPro" id="IPR013785">
    <property type="entry name" value="Aldolase_TIM"/>
</dbReference>
<keyword evidence="7" id="KW-0057">Aromatic amino acid biosynthesis</keyword>
<evidence type="ECO:0000256" key="7">
    <source>
        <dbReference type="ARBA" id="ARBA00023141"/>
    </source>
</evidence>
<dbReference type="GO" id="GO:0004834">
    <property type="term" value="F:tryptophan synthase activity"/>
    <property type="evidence" value="ECO:0007669"/>
    <property type="project" value="UniProtKB-EC"/>
</dbReference>